<dbReference type="EMBL" id="RFFH01000003">
    <property type="protein sequence ID" value="RMI33314.1"/>
    <property type="molecule type" value="Genomic_DNA"/>
</dbReference>
<feature type="transmembrane region" description="Helical" evidence="1">
    <location>
        <begin position="207"/>
        <end position="228"/>
    </location>
</feature>
<dbReference type="RefSeq" id="WP_122187510.1">
    <property type="nucleotide sequence ID" value="NZ_RFFH01000003.1"/>
</dbReference>
<keyword evidence="1" id="KW-0472">Membrane</keyword>
<feature type="transmembrane region" description="Helical" evidence="1">
    <location>
        <begin position="41"/>
        <end position="63"/>
    </location>
</feature>
<protein>
    <submittedName>
        <fullName evidence="2">Uncharacterized protein</fullName>
    </submittedName>
</protein>
<feature type="transmembrane region" description="Helical" evidence="1">
    <location>
        <begin position="113"/>
        <end position="131"/>
    </location>
</feature>
<accession>A0A3M2L7I9</accession>
<keyword evidence="1" id="KW-1133">Transmembrane helix</keyword>
<comment type="caution">
    <text evidence="2">The sequence shown here is derived from an EMBL/GenBank/DDBJ whole genome shotgun (WGS) entry which is preliminary data.</text>
</comment>
<gene>
    <name evidence="2" type="ORF">EBN03_09065</name>
</gene>
<feature type="transmembrane region" description="Helical" evidence="1">
    <location>
        <begin position="137"/>
        <end position="157"/>
    </location>
</feature>
<reference evidence="2 3" key="1">
    <citation type="submission" date="2018-10" db="EMBL/GenBank/DDBJ databases">
        <title>Isolation from cow dung.</title>
        <authorList>
            <person name="Ling L."/>
        </authorList>
    </citation>
    <scope>NUCLEOTIDE SEQUENCE [LARGE SCALE GENOMIC DNA]</scope>
    <source>
        <strain evidence="2 3">NEAU-LL90</strain>
    </source>
</reference>
<keyword evidence="1" id="KW-0812">Transmembrane</keyword>
<name>A0A3M2L7I9_9NOCA</name>
<keyword evidence="3" id="KW-1185">Reference proteome</keyword>
<organism evidence="2 3">
    <name type="scientific">Nocardia stercoris</name>
    <dbReference type="NCBI Taxonomy" id="2483361"/>
    <lineage>
        <taxon>Bacteria</taxon>
        <taxon>Bacillati</taxon>
        <taxon>Actinomycetota</taxon>
        <taxon>Actinomycetes</taxon>
        <taxon>Mycobacteriales</taxon>
        <taxon>Nocardiaceae</taxon>
        <taxon>Nocardia</taxon>
    </lineage>
</organism>
<feature type="transmembrane region" description="Helical" evidence="1">
    <location>
        <begin position="169"/>
        <end position="195"/>
    </location>
</feature>
<dbReference type="OrthoDB" id="4558741at2"/>
<dbReference type="Proteomes" id="UP000279275">
    <property type="component" value="Unassembled WGS sequence"/>
</dbReference>
<dbReference type="AlphaFoldDB" id="A0A3M2L7I9"/>
<evidence type="ECO:0000313" key="2">
    <source>
        <dbReference type="EMBL" id="RMI33314.1"/>
    </source>
</evidence>
<sequence>MSEAPFYVWAIALAGDVALPTLIGVAVFGGALATGRDRARAAWFAGAAATVVGAWTLVSALIAQRGGYHGRLGDGPPWLPIAAVGAIAGFYALTRIPAAGRVLTAPGMESRLLVPHAMRVAGFVFLAMMFLGRLPALFAIPAGLGDIATGLAAPFVARSVSAGNGYRNALWFNIFGMADLILALTLGAITGFHLIDVTPASDANGLLPLALIPTAEVPALLILHVTALRALRTRAGAPVPARVRPAGVPA</sequence>
<evidence type="ECO:0000256" key="1">
    <source>
        <dbReference type="SAM" id="Phobius"/>
    </source>
</evidence>
<feature type="transmembrane region" description="Helical" evidence="1">
    <location>
        <begin position="75"/>
        <end position="93"/>
    </location>
</feature>
<evidence type="ECO:0000313" key="3">
    <source>
        <dbReference type="Proteomes" id="UP000279275"/>
    </source>
</evidence>
<feature type="transmembrane region" description="Helical" evidence="1">
    <location>
        <begin position="6"/>
        <end position="29"/>
    </location>
</feature>
<proteinExistence type="predicted"/>